<dbReference type="AlphaFoldDB" id="A0A4Y2QPF5"/>
<keyword evidence="2" id="KW-1185">Reference proteome</keyword>
<organism evidence="1 2">
    <name type="scientific">Araneus ventricosus</name>
    <name type="common">Orbweaver spider</name>
    <name type="synonym">Epeira ventricosa</name>
    <dbReference type="NCBI Taxonomy" id="182803"/>
    <lineage>
        <taxon>Eukaryota</taxon>
        <taxon>Metazoa</taxon>
        <taxon>Ecdysozoa</taxon>
        <taxon>Arthropoda</taxon>
        <taxon>Chelicerata</taxon>
        <taxon>Arachnida</taxon>
        <taxon>Araneae</taxon>
        <taxon>Araneomorphae</taxon>
        <taxon>Entelegynae</taxon>
        <taxon>Araneoidea</taxon>
        <taxon>Araneidae</taxon>
        <taxon>Araneus</taxon>
    </lineage>
</organism>
<proteinExistence type="predicted"/>
<evidence type="ECO:0000313" key="2">
    <source>
        <dbReference type="Proteomes" id="UP000499080"/>
    </source>
</evidence>
<dbReference type="EMBL" id="BGPR01300676">
    <property type="protein sequence ID" value="GBN65232.1"/>
    <property type="molecule type" value="Genomic_DNA"/>
</dbReference>
<accession>A0A4Y2QPF5</accession>
<name>A0A4Y2QPF5_ARAVE</name>
<sequence>MEASGKTENFETVDDPMVNLWIRWMREGSQVPWTRVAIESFDPASEYPPKRFIRFSPFFHMLQQEDRERFLFSLEFTVTEKDDFLTCLYTVTSEEEEEVFKAYAQILLCYFLEWPMQSLFLETAQKMWKFIDDNLFLLLLNHIFLLKSDREDFCYSKLFEDFWYGSPNRLKEVAENDPSLREALSCLDKIASKRKLEDNEPTNSIKKKLV</sequence>
<dbReference type="Proteomes" id="UP000499080">
    <property type="component" value="Unassembled WGS sequence"/>
</dbReference>
<gene>
    <name evidence="1" type="ORF">AVEN_177578_1</name>
</gene>
<comment type="caution">
    <text evidence="1">The sequence shown here is derived from an EMBL/GenBank/DDBJ whole genome shotgun (WGS) entry which is preliminary data.</text>
</comment>
<protein>
    <submittedName>
        <fullName evidence="1">Uncharacterized protein</fullName>
    </submittedName>
</protein>
<reference evidence="1 2" key="1">
    <citation type="journal article" date="2019" name="Sci. Rep.">
        <title>Orb-weaving spider Araneus ventricosus genome elucidates the spidroin gene catalogue.</title>
        <authorList>
            <person name="Kono N."/>
            <person name="Nakamura H."/>
            <person name="Ohtoshi R."/>
            <person name="Moran D.A.P."/>
            <person name="Shinohara A."/>
            <person name="Yoshida Y."/>
            <person name="Fujiwara M."/>
            <person name="Mori M."/>
            <person name="Tomita M."/>
            <person name="Arakawa K."/>
        </authorList>
    </citation>
    <scope>NUCLEOTIDE SEQUENCE [LARGE SCALE GENOMIC DNA]</scope>
</reference>
<evidence type="ECO:0000313" key="1">
    <source>
        <dbReference type="EMBL" id="GBN65232.1"/>
    </source>
</evidence>